<evidence type="ECO:0000313" key="5">
    <source>
        <dbReference type="Proteomes" id="UP000483820"/>
    </source>
</evidence>
<evidence type="ECO:0000256" key="1">
    <source>
        <dbReference type="SAM" id="MobiDB-lite"/>
    </source>
</evidence>
<feature type="compositionally biased region" description="Low complexity" evidence="1">
    <location>
        <begin position="142"/>
        <end position="153"/>
    </location>
</feature>
<evidence type="ECO:0000313" key="4">
    <source>
        <dbReference type="EMBL" id="KAF1753285.1"/>
    </source>
</evidence>
<dbReference type="AlphaFoldDB" id="A0A6A5GF22"/>
<dbReference type="RefSeq" id="XP_053582168.1">
    <property type="nucleotide sequence ID" value="XM_053733255.1"/>
</dbReference>
<evidence type="ECO:0000256" key="3">
    <source>
        <dbReference type="SAM" id="SignalP"/>
    </source>
</evidence>
<name>A0A6A5GF22_CAERE</name>
<evidence type="ECO:0000256" key="2">
    <source>
        <dbReference type="SAM" id="Phobius"/>
    </source>
</evidence>
<keyword evidence="2" id="KW-0812">Transmembrane</keyword>
<feature type="transmembrane region" description="Helical" evidence="2">
    <location>
        <begin position="75"/>
        <end position="103"/>
    </location>
</feature>
<proteinExistence type="predicted"/>
<dbReference type="GeneID" id="78776849"/>
<accession>A0A6A5GF22</accession>
<feature type="chain" id="PRO_5025606015" evidence="3">
    <location>
        <begin position="21"/>
        <end position="162"/>
    </location>
</feature>
<sequence length="162" mass="17709">MVAWLPLISLGLNMFGGMLGKGVGQPPPVPPPLPPPPPPAPPQIIYVTNPAKVVERTVLITQTPYPPATRPPETLTIYGIVAIIFILVVCMISMAGGIGFYMWQNSRMEAEKRANESRDRDFYEMEAGRGRGGRRGGRRSESSMSSGGTSGTRTRTKRTKRR</sequence>
<protein>
    <submittedName>
        <fullName evidence="4">Uncharacterized protein</fullName>
    </submittedName>
</protein>
<keyword evidence="2" id="KW-1133">Transmembrane helix</keyword>
<feature type="region of interest" description="Disordered" evidence="1">
    <location>
        <begin position="114"/>
        <end position="162"/>
    </location>
</feature>
<keyword evidence="2" id="KW-0472">Membrane</keyword>
<feature type="signal peptide" evidence="3">
    <location>
        <begin position="1"/>
        <end position="20"/>
    </location>
</feature>
<dbReference type="EMBL" id="WUAV01000005">
    <property type="protein sequence ID" value="KAF1753285.1"/>
    <property type="molecule type" value="Genomic_DNA"/>
</dbReference>
<comment type="caution">
    <text evidence="4">The sequence shown here is derived from an EMBL/GenBank/DDBJ whole genome shotgun (WGS) entry which is preliminary data.</text>
</comment>
<dbReference type="Proteomes" id="UP000483820">
    <property type="component" value="Chromosome V"/>
</dbReference>
<feature type="compositionally biased region" description="Basic and acidic residues" evidence="1">
    <location>
        <begin position="114"/>
        <end position="129"/>
    </location>
</feature>
<gene>
    <name evidence="4" type="ORF">GCK72_019841</name>
</gene>
<reference evidence="4 5" key="1">
    <citation type="submission" date="2019-12" db="EMBL/GenBank/DDBJ databases">
        <title>Chromosome-level assembly of the Caenorhabditis remanei genome.</title>
        <authorList>
            <person name="Teterina A.A."/>
            <person name="Willis J.H."/>
            <person name="Phillips P.C."/>
        </authorList>
    </citation>
    <scope>NUCLEOTIDE SEQUENCE [LARGE SCALE GENOMIC DNA]</scope>
    <source>
        <strain evidence="4 5">PX506</strain>
        <tissue evidence="4">Whole organism</tissue>
    </source>
</reference>
<dbReference type="KEGG" id="crq:GCK72_019841"/>
<dbReference type="CTD" id="78776849"/>
<organism evidence="4 5">
    <name type="scientific">Caenorhabditis remanei</name>
    <name type="common">Caenorhabditis vulgaris</name>
    <dbReference type="NCBI Taxonomy" id="31234"/>
    <lineage>
        <taxon>Eukaryota</taxon>
        <taxon>Metazoa</taxon>
        <taxon>Ecdysozoa</taxon>
        <taxon>Nematoda</taxon>
        <taxon>Chromadorea</taxon>
        <taxon>Rhabditida</taxon>
        <taxon>Rhabditina</taxon>
        <taxon>Rhabditomorpha</taxon>
        <taxon>Rhabditoidea</taxon>
        <taxon>Rhabditidae</taxon>
        <taxon>Peloderinae</taxon>
        <taxon>Caenorhabditis</taxon>
    </lineage>
</organism>
<keyword evidence="3" id="KW-0732">Signal</keyword>